<accession>A0ABU4RWT6</accession>
<name>A0ABU4RWT6_9GAMM</name>
<dbReference type="InterPro" id="IPR044922">
    <property type="entry name" value="DUF2063_N_sf"/>
</dbReference>
<dbReference type="EMBL" id="JAXAFO010000002">
    <property type="protein sequence ID" value="MDX6848148.1"/>
    <property type="molecule type" value="Genomic_DNA"/>
</dbReference>
<sequence length="250" mass="28694">MADFQAIQHEFSNHLRNPSGSVAPAGIEDRRLGIYRDLVYNNIEGFIAGGFPVLREILDDERWHSLVREFVHKHRSISPYFLEISQEFLSFLQNEFVSGEHYPDFILELAHYEWVELALDVAQGDLPDRDPTLSLMEAPVQVSPLLWCLSYRYPVHTLGPDYQPESAPDVPTFLLVYRNRADTVEFMLSNAITIRLIKIIQDGQSSGHTALRQLAAEMQHPDTAQLLCYGESLLNQLCQRDILWPFLPDL</sequence>
<protein>
    <submittedName>
        <fullName evidence="3">DNA-binding domain-containing protein</fullName>
    </submittedName>
</protein>
<gene>
    <name evidence="3" type="ORF">SCD92_02175</name>
</gene>
<reference evidence="3 4" key="1">
    <citation type="submission" date="2023-11" db="EMBL/GenBank/DDBJ databases">
        <title>Gilvimarinus fulvus sp. nov., isolated from the surface of Kelp.</title>
        <authorList>
            <person name="Sun Y.Y."/>
            <person name="Gong Y."/>
            <person name="Du Z.J."/>
        </authorList>
    </citation>
    <scope>NUCLEOTIDE SEQUENCE [LARGE SCALE GENOMIC DNA]</scope>
    <source>
        <strain evidence="3 4">SDUM040013</strain>
    </source>
</reference>
<dbReference type="InterPro" id="IPR054098">
    <property type="entry name" value="NGO1945-like_C"/>
</dbReference>
<feature type="domain" description="Putative DNA-binding" evidence="1">
    <location>
        <begin position="7"/>
        <end position="92"/>
    </location>
</feature>
<organism evidence="3 4">
    <name type="scientific">Gilvimarinus gilvus</name>
    <dbReference type="NCBI Taxonomy" id="3058038"/>
    <lineage>
        <taxon>Bacteria</taxon>
        <taxon>Pseudomonadati</taxon>
        <taxon>Pseudomonadota</taxon>
        <taxon>Gammaproteobacteria</taxon>
        <taxon>Cellvibrionales</taxon>
        <taxon>Cellvibrionaceae</taxon>
        <taxon>Gilvimarinus</taxon>
    </lineage>
</organism>
<keyword evidence="4" id="KW-1185">Reference proteome</keyword>
<evidence type="ECO:0000259" key="1">
    <source>
        <dbReference type="Pfam" id="PF09836"/>
    </source>
</evidence>
<dbReference type="Gene3D" id="1.10.150.690">
    <property type="entry name" value="DUF2063"/>
    <property type="match status" value="1"/>
</dbReference>
<comment type="caution">
    <text evidence="3">The sequence shown here is derived from an EMBL/GenBank/DDBJ whole genome shotgun (WGS) entry which is preliminary data.</text>
</comment>
<evidence type="ECO:0000313" key="3">
    <source>
        <dbReference type="EMBL" id="MDX6848148.1"/>
    </source>
</evidence>
<dbReference type="GO" id="GO:0003677">
    <property type="term" value="F:DNA binding"/>
    <property type="evidence" value="ECO:0007669"/>
    <property type="project" value="UniProtKB-KW"/>
</dbReference>
<dbReference type="Pfam" id="PF09836">
    <property type="entry name" value="DUF2063"/>
    <property type="match status" value="1"/>
</dbReference>
<dbReference type="Proteomes" id="UP001273505">
    <property type="component" value="Unassembled WGS sequence"/>
</dbReference>
<dbReference type="InterPro" id="IPR018640">
    <property type="entry name" value="DUF2063"/>
</dbReference>
<dbReference type="RefSeq" id="WP_302723149.1">
    <property type="nucleotide sequence ID" value="NZ_JAULRU010000583.1"/>
</dbReference>
<feature type="domain" description="NGO1945-like C-terminal" evidence="2">
    <location>
        <begin position="143"/>
        <end position="238"/>
    </location>
</feature>
<evidence type="ECO:0000259" key="2">
    <source>
        <dbReference type="Pfam" id="PF22106"/>
    </source>
</evidence>
<proteinExistence type="predicted"/>
<evidence type="ECO:0000313" key="4">
    <source>
        <dbReference type="Proteomes" id="UP001273505"/>
    </source>
</evidence>
<dbReference type="Gene3D" id="3.90.930.50">
    <property type="match status" value="1"/>
</dbReference>
<dbReference type="Pfam" id="PF22106">
    <property type="entry name" value="NGO1945_C"/>
    <property type="match status" value="1"/>
</dbReference>
<keyword evidence="3" id="KW-0238">DNA-binding</keyword>